<keyword evidence="3" id="KW-0479">Metal-binding</keyword>
<accession>A0A0F9VU34</accession>
<evidence type="ECO:0000256" key="5">
    <source>
        <dbReference type="ARBA" id="ARBA00022842"/>
    </source>
</evidence>
<sequence length="399" mass="43662">MKFNVLYIDMNSFFASVEQHLNPELRDRPVGITATEGDHGSCVAASYEAKAFGVKTGTRVREARQLCPDISFIPSRHRVYVRYNLAVAEVLDRFAELTRIRSVDEFQLALSGEQKTLAGATELVAQMKAAVAKEVGESLRFSAGIGPNHLLAKIAGKLEKPDGFSWLAEENMPQALAHLELDDLPGISNGMGGRLARAGIKDIPSLVALDPRHARKIWNSVEGERFVRSLQGMDVPLPETKRGGYGNSKVLAPEFRQPAEAYLVSRWLVEKATARLRADGRVAAKISVGMNAVDGSGWGRSVKTAASQDTMTFQNINRALWRAAWPAVKGRDLMSISVQLSDVCLLSERGGDLLSDLRPAERTERERASQAADFINARFGSGTISFGVNKPHPGFFERG</sequence>
<keyword evidence="6" id="KW-0234">DNA repair</keyword>
<keyword evidence="2" id="KW-0548">Nucleotidyltransferase</keyword>
<dbReference type="GO" id="GO:0046872">
    <property type="term" value="F:metal ion binding"/>
    <property type="evidence" value="ECO:0007669"/>
    <property type="project" value="UniProtKB-KW"/>
</dbReference>
<dbReference type="PANTHER" id="PTHR11076">
    <property type="entry name" value="DNA REPAIR POLYMERASE UMUC / TRANSFERASE FAMILY MEMBER"/>
    <property type="match status" value="1"/>
</dbReference>
<keyword evidence="4" id="KW-0227">DNA damage</keyword>
<reference evidence="8" key="1">
    <citation type="journal article" date="2015" name="Nature">
        <title>Complex archaea that bridge the gap between prokaryotes and eukaryotes.</title>
        <authorList>
            <person name="Spang A."/>
            <person name="Saw J.H."/>
            <person name="Jorgensen S.L."/>
            <person name="Zaremba-Niedzwiedzka K."/>
            <person name="Martijn J."/>
            <person name="Lind A.E."/>
            <person name="van Eijk R."/>
            <person name="Schleper C."/>
            <person name="Guy L."/>
            <person name="Ettema T.J."/>
        </authorList>
    </citation>
    <scope>NUCLEOTIDE SEQUENCE</scope>
</reference>
<dbReference type="CDD" id="cd00424">
    <property type="entry name" value="PolY"/>
    <property type="match status" value="1"/>
</dbReference>
<dbReference type="FunFam" id="3.40.1170.60:FF:000003">
    <property type="entry name" value="DNA polymerase eta"/>
    <property type="match status" value="1"/>
</dbReference>
<comment type="caution">
    <text evidence="8">The sequence shown here is derived from an EMBL/GenBank/DDBJ whole genome shotgun (WGS) entry which is preliminary data.</text>
</comment>
<protein>
    <recommendedName>
        <fullName evidence="7">UmuC domain-containing protein</fullName>
    </recommendedName>
</protein>
<evidence type="ECO:0000256" key="1">
    <source>
        <dbReference type="ARBA" id="ARBA00022679"/>
    </source>
</evidence>
<dbReference type="Pfam" id="PF11799">
    <property type="entry name" value="IMS_C"/>
    <property type="match status" value="1"/>
</dbReference>
<dbReference type="InterPro" id="IPR001126">
    <property type="entry name" value="UmuC"/>
</dbReference>
<dbReference type="Gene3D" id="3.30.70.270">
    <property type="match status" value="1"/>
</dbReference>
<organism evidence="8">
    <name type="scientific">marine sediment metagenome</name>
    <dbReference type="NCBI Taxonomy" id="412755"/>
    <lineage>
        <taxon>unclassified sequences</taxon>
        <taxon>metagenomes</taxon>
        <taxon>ecological metagenomes</taxon>
    </lineage>
</organism>
<dbReference type="GO" id="GO:0003684">
    <property type="term" value="F:damaged DNA binding"/>
    <property type="evidence" value="ECO:0007669"/>
    <property type="project" value="InterPro"/>
</dbReference>
<proteinExistence type="predicted"/>
<evidence type="ECO:0000256" key="2">
    <source>
        <dbReference type="ARBA" id="ARBA00022695"/>
    </source>
</evidence>
<evidence type="ECO:0000259" key="7">
    <source>
        <dbReference type="PROSITE" id="PS50173"/>
    </source>
</evidence>
<name>A0A0F9VU34_9ZZZZ</name>
<dbReference type="Pfam" id="PF00817">
    <property type="entry name" value="IMS"/>
    <property type="match status" value="1"/>
</dbReference>
<evidence type="ECO:0000313" key="8">
    <source>
        <dbReference type="EMBL" id="KKO08631.1"/>
    </source>
</evidence>
<dbReference type="Gene3D" id="3.40.1170.60">
    <property type="match status" value="1"/>
</dbReference>
<dbReference type="PROSITE" id="PS50173">
    <property type="entry name" value="UMUC"/>
    <property type="match status" value="1"/>
</dbReference>
<evidence type="ECO:0000256" key="6">
    <source>
        <dbReference type="ARBA" id="ARBA00023204"/>
    </source>
</evidence>
<dbReference type="GO" id="GO:0009432">
    <property type="term" value="P:SOS response"/>
    <property type="evidence" value="ECO:0007669"/>
    <property type="project" value="TreeGrafter"/>
</dbReference>
<dbReference type="InterPro" id="IPR050116">
    <property type="entry name" value="DNA_polymerase-Y"/>
</dbReference>
<dbReference type="SUPFAM" id="SSF56672">
    <property type="entry name" value="DNA/RNA polymerases"/>
    <property type="match status" value="1"/>
</dbReference>
<dbReference type="InterPro" id="IPR043128">
    <property type="entry name" value="Rev_trsase/Diguanyl_cyclase"/>
</dbReference>
<dbReference type="GO" id="GO:0042276">
    <property type="term" value="P:error-prone translesion synthesis"/>
    <property type="evidence" value="ECO:0007669"/>
    <property type="project" value="TreeGrafter"/>
</dbReference>
<evidence type="ECO:0000256" key="4">
    <source>
        <dbReference type="ARBA" id="ARBA00022763"/>
    </source>
</evidence>
<dbReference type="InterPro" id="IPR043502">
    <property type="entry name" value="DNA/RNA_pol_sf"/>
</dbReference>
<keyword evidence="5" id="KW-0460">Magnesium</keyword>
<dbReference type="GO" id="GO:0003887">
    <property type="term" value="F:DNA-directed DNA polymerase activity"/>
    <property type="evidence" value="ECO:0007669"/>
    <property type="project" value="TreeGrafter"/>
</dbReference>
<dbReference type="AlphaFoldDB" id="A0A0F9VU34"/>
<dbReference type="InterPro" id="IPR017961">
    <property type="entry name" value="DNA_pol_Y-fam_little_finger"/>
</dbReference>
<dbReference type="PANTHER" id="PTHR11076:SF34">
    <property type="entry name" value="PROTEIN UMUC"/>
    <property type="match status" value="1"/>
</dbReference>
<evidence type="ECO:0000256" key="3">
    <source>
        <dbReference type="ARBA" id="ARBA00022723"/>
    </source>
</evidence>
<keyword evidence="1" id="KW-0808">Transferase</keyword>
<dbReference type="GO" id="GO:0006281">
    <property type="term" value="P:DNA repair"/>
    <property type="evidence" value="ECO:0007669"/>
    <property type="project" value="UniProtKB-KW"/>
</dbReference>
<gene>
    <name evidence="8" type="ORF">LCGC14_0045710</name>
</gene>
<dbReference type="GO" id="GO:0005829">
    <property type="term" value="C:cytosol"/>
    <property type="evidence" value="ECO:0007669"/>
    <property type="project" value="TreeGrafter"/>
</dbReference>
<dbReference type="EMBL" id="LAZR01000009">
    <property type="protein sequence ID" value="KKO08631.1"/>
    <property type="molecule type" value="Genomic_DNA"/>
</dbReference>
<feature type="domain" description="UmuC" evidence="7">
    <location>
        <begin position="5"/>
        <end position="188"/>
    </location>
</feature>